<name>A0A5J9TAH9_9POAL</name>
<feature type="compositionally biased region" description="Basic and acidic residues" evidence="1">
    <location>
        <begin position="52"/>
        <end position="63"/>
    </location>
</feature>
<evidence type="ECO:0000256" key="2">
    <source>
        <dbReference type="SAM" id="SignalP"/>
    </source>
</evidence>
<reference evidence="3 4" key="1">
    <citation type="journal article" date="2019" name="Sci. Rep.">
        <title>A high-quality genome of Eragrostis curvula grass provides insights into Poaceae evolution and supports new strategies to enhance forage quality.</title>
        <authorList>
            <person name="Carballo J."/>
            <person name="Santos B.A.C.M."/>
            <person name="Zappacosta D."/>
            <person name="Garbus I."/>
            <person name="Selva J.P."/>
            <person name="Gallo C.A."/>
            <person name="Diaz A."/>
            <person name="Albertini E."/>
            <person name="Caccamo M."/>
            <person name="Echenique V."/>
        </authorList>
    </citation>
    <scope>NUCLEOTIDE SEQUENCE [LARGE SCALE GENOMIC DNA]</scope>
    <source>
        <strain evidence="4">cv. Victoria</strain>
        <tissue evidence="3">Leaf</tissue>
    </source>
</reference>
<gene>
    <name evidence="3" type="ORF">EJB05_41644</name>
</gene>
<feature type="non-terminal residue" evidence="3">
    <location>
        <position position="1"/>
    </location>
</feature>
<proteinExistence type="predicted"/>
<feature type="chain" id="PRO_5023869133" evidence="2">
    <location>
        <begin position="27"/>
        <end position="106"/>
    </location>
</feature>
<feature type="compositionally biased region" description="Basic and acidic residues" evidence="1">
    <location>
        <begin position="97"/>
        <end position="106"/>
    </location>
</feature>
<evidence type="ECO:0000256" key="1">
    <source>
        <dbReference type="SAM" id="MobiDB-lite"/>
    </source>
</evidence>
<evidence type="ECO:0000313" key="3">
    <source>
        <dbReference type="EMBL" id="TVU08247.1"/>
    </source>
</evidence>
<sequence>MAPPVRAWLLVMALACAVLLLRPADAADAPAKPAVSSGAAKPKCVPGASNDKACRVGVGHDPENQEEEGAFSRRAMAPAGAPDAESDDDYSDPDVPNNDRLEVVGH</sequence>
<comment type="caution">
    <text evidence="3">The sequence shown here is derived from an EMBL/GenBank/DDBJ whole genome shotgun (WGS) entry which is preliminary data.</text>
</comment>
<dbReference type="EMBL" id="RWGY01000039">
    <property type="protein sequence ID" value="TVU08247.1"/>
    <property type="molecule type" value="Genomic_DNA"/>
</dbReference>
<accession>A0A5J9TAH9</accession>
<organism evidence="3 4">
    <name type="scientific">Eragrostis curvula</name>
    <name type="common">weeping love grass</name>
    <dbReference type="NCBI Taxonomy" id="38414"/>
    <lineage>
        <taxon>Eukaryota</taxon>
        <taxon>Viridiplantae</taxon>
        <taxon>Streptophyta</taxon>
        <taxon>Embryophyta</taxon>
        <taxon>Tracheophyta</taxon>
        <taxon>Spermatophyta</taxon>
        <taxon>Magnoliopsida</taxon>
        <taxon>Liliopsida</taxon>
        <taxon>Poales</taxon>
        <taxon>Poaceae</taxon>
        <taxon>PACMAD clade</taxon>
        <taxon>Chloridoideae</taxon>
        <taxon>Eragrostideae</taxon>
        <taxon>Eragrostidinae</taxon>
        <taxon>Eragrostis</taxon>
    </lineage>
</organism>
<dbReference type="Gramene" id="TVU08247">
    <property type="protein sequence ID" value="TVU08247"/>
    <property type="gene ID" value="EJB05_41644"/>
</dbReference>
<dbReference type="AlphaFoldDB" id="A0A5J9TAH9"/>
<dbReference type="Proteomes" id="UP000324897">
    <property type="component" value="Chromosome 3"/>
</dbReference>
<dbReference type="OrthoDB" id="692055at2759"/>
<feature type="region of interest" description="Disordered" evidence="1">
    <location>
        <begin position="27"/>
        <end position="106"/>
    </location>
</feature>
<keyword evidence="2" id="KW-0732">Signal</keyword>
<keyword evidence="4" id="KW-1185">Reference proteome</keyword>
<evidence type="ECO:0000313" key="4">
    <source>
        <dbReference type="Proteomes" id="UP000324897"/>
    </source>
</evidence>
<feature type="signal peptide" evidence="2">
    <location>
        <begin position="1"/>
        <end position="26"/>
    </location>
</feature>
<protein>
    <submittedName>
        <fullName evidence="3">Uncharacterized protein</fullName>
    </submittedName>
</protein>